<dbReference type="Gramene" id="GBG63638">
    <property type="protein sequence ID" value="GBG63638"/>
    <property type="gene ID" value="CBR_g38949"/>
</dbReference>
<evidence type="ECO:0008006" key="5">
    <source>
        <dbReference type="Google" id="ProtNLM"/>
    </source>
</evidence>
<feature type="compositionally biased region" description="Polar residues" evidence="2">
    <location>
        <begin position="594"/>
        <end position="603"/>
    </location>
</feature>
<evidence type="ECO:0000256" key="1">
    <source>
        <dbReference type="SAM" id="Coils"/>
    </source>
</evidence>
<feature type="region of interest" description="Disordered" evidence="2">
    <location>
        <begin position="658"/>
        <end position="698"/>
    </location>
</feature>
<feature type="compositionally biased region" description="Gly residues" evidence="2">
    <location>
        <begin position="405"/>
        <end position="415"/>
    </location>
</feature>
<feature type="region of interest" description="Disordered" evidence="2">
    <location>
        <begin position="1250"/>
        <end position="1272"/>
    </location>
</feature>
<keyword evidence="4" id="KW-1185">Reference proteome</keyword>
<feature type="compositionally biased region" description="Gly residues" evidence="2">
    <location>
        <begin position="1005"/>
        <end position="1018"/>
    </location>
</feature>
<feature type="coiled-coil region" evidence="1">
    <location>
        <begin position="91"/>
        <end position="125"/>
    </location>
</feature>
<feature type="region of interest" description="Disordered" evidence="2">
    <location>
        <begin position="1058"/>
        <end position="1079"/>
    </location>
</feature>
<evidence type="ECO:0000313" key="4">
    <source>
        <dbReference type="Proteomes" id="UP000265515"/>
    </source>
</evidence>
<evidence type="ECO:0000256" key="2">
    <source>
        <dbReference type="SAM" id="MobiDB-lite"/>
    </source>
</evidence>
<feature type="region of interest" description="Disordered" evidence="2">
    <location>
        <begin position="369"/>
        <end position="463"/>
    </location>
</feature>
<feature type="compositionally biased region" description="Basic residues" evidence="2">
    <location>
        <begin position="47"/>
        <end position="67"/>
    </location>
</feature>
<gene>
    <name evidence="3" type="ORF">CBR_g38949</name>
</gene>
<feature type="region of interest" description="Disordered" evidence="2">
    <location>
        <begin position="592"/>
        <end position="625"/>
    </location>
</feature>
<feature type="region of interest" description="Disordered" evidence="2">
    <location>
        <begin position="148"/>
        <end position="181"/>
    </location>
</feature>
<feature type="compositionally biased region" description="Basic residues" evidence="2">
    <location>
        <begin position="675"/>
        <end position="685"/>
    </location>
</feature>
<feature type="region of interest" description="Disordered" evidence="2">
    <location>
        <begin position="1"/>
        <end position="83"/>
    </location>
</feature>
<protein>
    <recommendedName>
        <fullName evidence="5">Myb-like domain-containing protein</fullName>
    </recommendedName>
</protein>
<feature type="compositionally biased region" description="Basic and acidic residues" evidence="2">
    <location>
        <begin position="163"/>
        <end position="175"/>
    </location>
</feature>
<proteinExistence type="predicted"/>
<feature type="compositionally biased region" description="Acidic residues" evidence="2">
    <location>
        <begin position="892"/>
        <end position="902"/>
    </location>
</feature>
<name>A0A388K0S3_CHABU</name>
<reference evidence="3 4" key="1">
    <citation type="journal article" date="2018" name="Cell">
        <title>The Chara Genome: Secondary Complexity and Implications for Plant Terrestrialization.</title>
        <authorList>
            <person name="Nishiyama T."/>
            <person name="Sakayama H."/>
            <person name="Vries J.D."/>
            <person name="Buschmann H."/>
            <person name="Saint-Marcoux D."/>
            <person name="Ullrich K.K."/>
            <person name="Haas F.B."/>
            <person name="Vanderstraeten L."/>
            <person name="Becker D."/>
            <person name="Lang D."/>
            <person name="Vosolsobe S."/>
            <person name="Rombauts S."/>
            <person name="Wilhelmsson P.K.I."/>
            <person name="Janitza P."/>
            <person name="Kern R."/>
            <person name="Heyl A."/>
            <person name="Rumpler F."/>
            <person name="Villalobos L.I.A.C."/>
            <person name="Clay J.M."/>
            <person name="Skokan R."/>
            <person name="Toyoda A."/>
            <person name="Suzuki Y."/>
            <person name="Kagoshima H."/>
            <person name="Schijlen E."/>
            <person name="Tajeshwar N."/>
            <person name="Catarino B."/>
            <person name="Hetherington A.J."/>
            <person name="Saltykova A."/>
            <person name="Bonnot C."/>
            <person name="Breuninger H."/>
            <person name="Symeonidi A."/>
            <person name="Radhakrishnan G.V."/>
            <person name="Van Nieuwerburgh F."/>
            <person name="Deforce D."/>
            <person name="Chang C."/>
            <person name="Karol K.G."/>
            <person name="Hedrich R."/>
            <person name="Ulvskov P."/>
            <person name="Glockner G."/>
            <person name="Delwiche C.F."/>
            <person name="Petrasek J."/>
            <person name="Van de Peer Y."/>
            <person name="Friml J."/>
            <person name="Beilby M."/>
            <person name="Dolan L."/>
            <person name="Kohara Y."/>
            <person name="Sugano S."/>
            <person name="Fujiyama A."/>
            <person name="Delaux P.-M."/>
            <person name="Quint M."/>
            <person name="TheiBen G."/>
            <person name="Hagemann M."/>
            <person name="Harholt J."/>
            <person name="Dunand C."/>
            <person name="Zachgo S."/>
            <person name="Langdale J."/>
            <person name="Maumus F."/>
            <person name="Straeten D.V.D."/>
            <person name="Gould S.B."/>
            <person name="Rensing S.A."/>
        </authorList>
    </citation>
    <scope>NUCLEOTIDE SEQUENCE [LARGE SCALE GENOMIC DNA]</scope>
    <source>
        <strain evidence="3 4">S276</strain>
    </source>
</reference>
<organism evidence="3 4">
    <name type="scientific">Chara braunii</name>
    <name type="common">Braun's stonewort</name>
    <dbReference type="NCBI Taxonomy" id="69332"/>
    <lineage>
        <taxon>Eukaryota</taxon>
        <taxon>Viridiplantae</taxon>
        <taxon>Streptophyta</taxon>
        <taxon>Charophyceae</taxon>
        <taxon>Charales</taxon>
        <taxon>Characeae</taxon>
        <taxon>Chara</taxon>
    </lineage>
</organism>
<dbReference type="EMBL" id="BFEA01000041">
    <property type="protein sequence ID" value="GBG63638.1"/>
    <property type="molecule type" value="Genomic_DNA"/>
</dbReference>
<feature type="compositionally biased region" description="Gly residues" evidence="2">
    <location>
        <begin position="770"/>
        <end position="784"/>
    </location>
</feature>
<feature type="region of interest" description="Disordered" evidence="2">
    <location>
        <begin position="768"/>
        <end position="787"/>
    </location>
</feature>
<feature type="compositionally biased region" description="Basic and acidic residues" evidence="2">
    <location>
        <begin position="937"/>
        <end position="947"/>
    </location>
</feature>
<feature type="region of interest" description="Disordered" evidence="2">
    <location>
        <begin position="218"/>
        <end position="246"/>
    </location>
</feature>
<comment type="caution">
    <text evidence="3">The sequence shown here is derived from an EMBL/GenBank/DDBJ whole genome shotgun (WGS) entry which is preliminary data.</text>
</comment>
<sequence>MGRSRSRSRSRSESPGRKKRRDESRKGRSPERRSIRSPGRSHEYKRRDRHKSRSSSPSSRRRRRSRSRDREEKRFEFPYNKPASDNRAWFTMELRDELYALRRELDKLKKKVDKLFDDFKEEVDRRKMECVNSLQMKQALDTAIRESNVSQVVTKPPGATTKTQRDDKKKADDFAKVSSDMQTLRRQMEDMQDLRYQLAVIQTTINTPARRPFISPRQKVLSVSKTPKKVTPSRSAAAPSRKKPAGNMDLRCSIVRSSARRRLLSGKQITEKMLSALQMEDLKQLCVKHNVKYKGMPQARVALRKVPGLVVAITEDLLDVDEDGEEVQGRDQSEEDPTQVSRSSEEGLLRGGRRFRRSGNAVTAQYAEFRSARGEGGKEGTVRGQAALSPGMSEHSSAVVACEGGSRGVGAGQGGRRPPTAEPPRRYDPSLYRQLESWETPLPPSDEEPETEELPTLPLASGSTQLLSQTVRAGGSASNEGGDFMSLLHQGLGDDDDGGLDLRFGLCSGGSREASRTFIIHADPSPRGVQHAGSQHTEHSTFRAGASVTDGVGQTAVARQHGSTAPSADRLTSTCPARNGVAAGSLCIGGARPSMTNRTTPTQPDLRDEGACRPPVRPGPTVENITRGVSNMWTHSDDGDDGGGSDDVDEQFREDVEAGDDDDNIPIWPLGKTGGRGRGRSRGAVRGRSVGRGGRGGVSDDGGKFAMYWSPKEQMQLVSCKRKQEMHLAGLSHNYGRMRTKEWKWDDIAKRMANAGRPKDAEDCMKKRGAGGGESVGCEAGGEGFPEERSFARDSDINVSSGAGGGKRKNARQQALESIADVMDRHGELMSSTIQSSSKRQCSIFTRQCDILEQEVAVQKAHYAASDETQRMMCHTLMEIVAAIRAAEGDYDEEFTTEEEQAEATTSAIRESGRQRSSDQSASKRMLTPPPEAQQLRARDTRTEKAVVVDLGGEDDEPLDRRRMHTRTTATPPPAVTPRAAVNERPVSGRLTATPSQPRQRNEGGDGGSVQRGGGGGVMADTRAVGAEAASAVGAGGSSTVAPVATAREEAAVAAATRVEVSGEKKGDREGGEPGSSRVHRGVITKDLIDRTVLWVDDKAFWTTGERRRLYNIVHDTREYFVAIASGLPPPVVPRSVVLPKSSTREGKIADQSQLQQAISRAAAMENVALRILHSWVFKSGNRPRGYHVAFQYSLESFATDIARAMWYGEEWCDVVSPTVCAHTIDLSGRRRHGGAPRVHRRLRRACIPRGGANGGAHRRRVHLARSSLSGG</sequence>
<feature type="compositionally biased region" description="Basic and acidic residues" evidence="2">
    <location>
        <begin position="370"/>
        <end position="381"/>
    </location>
</feature>
<dbReference type="Proteomes" id="UP000265515">
    <property type="component" value="Unassembled WGS sequence"/>
</dbReference>
<keyword evidence="1" id="KW-0175">Coiled coil</keyword>
<feature type="compositionally biased region" description="Basic and acidic residues" evidence="2">
    <location>
        <begin position="10"/>
        <end position="46"/>
    </location>
</feature>
<feature type="compositionally biased region" description="Basic and acidic residues" evidence="2">
    <location>
        <begin position="1061"/>
        <end position="1072"/>
    </location>
</feature>
<accession>A0A388K0S3</accession>
<dbReference type="AlphaFoldDB" id="A0A388K0S3"/>
<feature type="region of interest" description="Disordered" evidence="2">
    <location>
        <begin position="321"/>
        <end position="352"/>
    </location>
</feature>
<feature type="region of interest" description="Disordered" evidence="2">
    <location>
        <begin position="892"/>
        <end position="1020"/>
    </location>
</feature>
<evidence type="ECO:0000313" key="3">
    <source>
        <dbReference type="EMBL" id="GBG63638.1"/>
    </source>
</evidence>